<sequence length="223" mass="26390">MYNILLVDDDREYIDTIKLAIVTPGYRIVTEYNPIEALSRFTRESYDLVVTDYKMENIDGLRLIKTMKEIRPTVKIIMLTGYQAEDIEHIALNLKVDFFLSKEKSLEMINHYVLRILRDESSRKEETLFCSEAEGITADSKGYDVYKGERHIELTKKEFEVLLHFLRHKNRAFSRDEIIAELWTTEIEEIDPRVIDVHIRRIREKLQISSLVSIRGVGYKWNE</sequence>
<dbReference type="InterPro" id="IPR039420">
    <property type="entry name" value="WalR-like"/>
</dbReference>
<dbReference type="RefSeq" id="WP_262067765.1">
    <property type="nucleotide sequence ID" value="NZ_JAMXOC010000001.1"/>
</dbReference>
<evidence type="ECO:0000313" key="13">
    <source>
        <dbReference type="Proteomes" id="UP001523565"/>
    </source>
</evidence>
<feature type="domain" description="OmpR/PhoB-type" evidence="11">
    <location>
        <begin position="125"/>
        <end position="223"/>
    </location>
</feature>
<keyword evidence="3" id="KW-0902">Two-component regulatory system</keyword>
<evidence type="ECO:0000256" key="5">
    <source>
        <dbReference type="ARBA" id="ARBA00023125"/>
    </source>
</evidence>
<dbReference type="EMBL" id="JAMZFV010000001">
    <property type="protein sequence ID" value="MCP1108861.1"/>
    <property type="molecule type" value="Genomic_DNA"/>
</dbReference>
<dbReference type="Gene3D" id="3.40.50.2300">
    <property type="match status" value="1"/>
</dbReference>
<dbReference type="PROSITE" id="PS51755">
    <property type="entry name" value="OMPR_PHOB"/>
    <property type="match status" value="1"/>
</dbReference>
<gene>
    <name evidence="12" type="ORF">NK118_01180</name>
</gene>
<dbReference type="InterPro" id="IPR001789">
    <property type="entry name" value="Sig_transdc_resp-reg_receiver"/>
</dbReference>
<evidence type="ECO:0000259" key="11">
    <source>
        <dbReference type="PROSITE" id="PS51755"/>
    </source>
</evidence>
<keyword evidence="13" id="KW-1185">Reference proteome</keyword>
<feature type="modified residue" description="4-aspartylphosphate" evidence="8">
    <location>
        <position position="52"/>
    </location>
</feature>
<dbReference type="Gene3D" id="1.10.10.10">
    <property type="entry name" value="Winged helix-like DNA-binding domain superfamily/Winged helix DNA-binding domain"/>
    <property type="match status" value="1"/>
</dbReference>
<dbReference type="Pfam" id="PF00072">
    <property type="entry name" value="Response_reg"/>
    <property type="match status" value="1"/>
</dbReference>
<keyword evidence="4" id="KW-0805">Transcription regulation</keyword>
<evidence type="ECO:0000256" key="8">
    <source>
        <dbReference type="PROSITE-ProRule" id="PRU00169"/>
    </source>
</evidence>
<dbReference type="CDD" id="cd00156">
    <property type="entry name" value="REC"/>
    <property type="match status" value="1"/>
</dbReference>
<keyword evidence="2 8" id="KW-0597">Phosphoprotein</keyword>
<dbReference type="SMART" id="SM00448">
    <property type="entry name" value="REC"/>
    <property type="match status" value="1"/>
</dbReference>
<protein>
    <recommendedName>
        <fullName evidence="1">Stage 0 sporulation protein A homolog</fullName>
    </recommendedName>
</protein>
<dbReference type="PANTHER" id="PTHR48111">
    <property type="entry name" value="REGULATOR OF RPOS"/>
    <property type="match status" value="1"/>
</dbReference>
<dbReference type="InterPro" id="IPR016032">
    <property type="entry name" value="Sig_transdc_resp-reg_C-effctor"/>
</dbReference>
<evidence type="ECO:0000256" key="4">
    <source>
        <dbReference type="ARBA" id="ARBA00023015"/>
    </source>
</evidence>
<dbReference type="Pfam" id="PF00486">
    <property type="entry name" value="Trans_reg_C"/>
    <property type="match status" value="1"/>
</dbReference>
<comment type="function">
    <text evidence="7">May play the central regulatory role in sporulation. It may be an element of the effector pathway responsible for the activation of sporulation genes in response to nutritional stress. Spo0A may act in concert with spo0H (a sigma factor) to control the expression of some genes that are critical to the sporulation process.</text>
</comment>
<dbReference type="CDD" id="cd00383">
    <property type="entry name" value="trans_reg_C"/>
    <property type="match status" value="1"/>
</dbReference>
<feature type="domain" description="Response regulatory" evidence="10">
    <location>
        <begin position="3"/>
        <end position="117"/>
    </location>
</feature>
<evidence type="ECO:0000256" key="7">
    <source>
        <dbReference type="ARBA" id="ARBA00024867"/>
    </source>
</evidence>
<dbReference type="InterPro" id="IPR011006">
    <property type="entry name" value="CheY-like_superfamily"/>
</dbReference>
<organism evidence="12 13">
    <name type="scientific">Ohessyouella blattaphilus</name>
    <dbReference type="NCBI Taxonomy" id="2949333"/>
    <lineage>
        <taxon>Bacteria</taxon>
        <taxon>Bacillati</taxon>
        <taxon>Bacillota</taxon>
        <taxon>Clostridia</taxon>
        <taxon>Lachnospirales</taxon>
        <taxon>Lachnospiraceae</taxon>
        <taxon>Ohessyouella</taxon>
    </lineage>
</organism>
<accession>A0ABT1EED2</accession>
<evidence type="ECO:0000256" key="9">
    <source>
        <dbReference type="PROSITE-ProRule" id="PRU01091"/>
    </source>
</evidence>
<evidence type="ECO:0000256" key="3">
    <source>
        <dbReference type="ARBA" id="ARBA00023012"/>
    </source>
</evidence>
<reference evidence="12 13" key="1">
    <citation type="journal article" date="2022" name="Genome Biol. Evol.">
        <title>Host diet, physiology and behaviors set the stage for Lachnospiraceae cladogenesis.</title>
        <authorList>
            <person name="Vera-Ponce De Leon A."/>
            <person name="Schneider M."/>
            <person name="Jahnes B.C."/>
            <person name="Sadowski V."/>
            <person name="Camuy-Velez L.A."/>
            <person name="Duan J."/>
            <person name="Sabree Z.L."/>
        </authorList>
    </citation>
    <scope>NUCLEOTIDE SEQUENCE [LARGE SCALE GENOMIC DNA]</scope>
    <source>
        <strain evidence="12 13">PAL227</strain>
    </source>
</reference>
<dbReference type="InterPro" id="IPR001867">
    <property type="entry name" value="OmpR/PhoB-type_DNA-bd"/>
</dbReference>
<keyword evidence="5 9" id="KW-0238">DNA-binding</keyword>
<dbReference type="SUPFAM" id="SSF46894">
    <property type="entry name" value="C-terminal effector domain of the bipartite response regulators"/>
    <property type="match status" value="1"/>
</dbReference>
<dbReference type="SUPFAM" id="SSF52172">
    <property type="entry name" value="CheY-like"/>
    <property type="match status" value="1"/>
</dbReference>
<comment type="caution">
    <text evidence="12">The sequence shown here is derived from an EMBL/GenBank/DDBJ whole genome shotgun (WGS) entry which is preliminary data.</text>
</comment>
<evidence type="ECO:0000259" key="10">
    <source>
        <dbReference type="PROSITE" id="PS50110"/>
    </source>
</evidence>
<evidence type="ECO:0000256" key="2">
    <source>
        <dbReference type="ARBA" id="ARBA00022553"/>
    </source>
</evidence>
<keyword evidence="6" id="KW-0804">Transcription</keyword>
<name>A0ABT1EED2_9FIRM</name>
<dbReference type="PANTHER" id="PTHR48111:SF40">
    <property type="entry name" value="PHOSPHATE REGULON TRANSCRIPTIONAL REGULATORY PROTEIN PHOB"/>
    <property type="match status" value="1"/>
</dbReference>
<dbReference type="InterPro" id="IPR036388">
    <property type="entry name" value="WH-like_DNA-bd_sf"/>
</dbReference>
<dbReference type="Proteomes" id="UP001523565">
    <property type="component" value="Unassembled WGS sequence"/>
</dbReference>
<feature type="DNA-binding region" description="OmpR/PhoB-type" evidence="9">
    <location>
        <begin position="125"/>
        <end position="223"/>
    </location>
</feature>
<evidence type="ECO:0000256" key="6">
    <source>
        <dbReference type="ARBA" id="ARBA00023163"/>
    </source>
</evidence>
<dbReference type="SMART" id="SM00862">
    <property type="entry name" value="Trans_reg_C"/>
    <property type="match status" value="1"/>
</dbReference>
<dbReference type="PROSITE" id="PS50110">
    <property type="entry name" value="RESPONSE_REGULATORY"/>
    <property type="match status" value="1"/>
</dbReference>
<evidence type="ECO:0000313" key="12">
    <source>
        <dbReference type="EMBL" id="MCP1108861.1"/>
    </source>
</evidence>
<proteinExistence type="predicted"/>
<evidence type="ECO:0000256" key="1">
    <source>
        <dbReference type="ARBA" id="ARBA00018672"/>
    </source>
</evidence>